<dbReference type="EMBL" id="BOOY01000036">
    <property type="protein sequence ID" value="GIJ05693.1"/>
    <property type="molecule type" value="Genomic_DNA"/>
</dbReference>
<keyword evidence="2" id="KW-1185">Reference proteome</keyword>
<protein>
    <submittedName>
        <fullName evidence="1">Uncharacterized protein</fullName>
    </submittedName>
</protein>
<dbReference type="AlphaFoldDB" id="A0A8J3YDG7"/>
<evidence type="ECO:0000313" key="1">
    <source>
        <dbReference type="EMBL" id="GIJ05693.1"/>
    </source>
</evidence>
<organism evidence="1 2">
    <name type="scientific">Spirilliplanes yamanashiensis</name>
    <dbReference type="NCBI Taxonomy" id="42233"/>
    <lineage>
        <taxon>Bacteria</taxon>
        <taxon>Bacillati</taxon>
        <taxon>Actinomycetota</taxon>
        <taxon>Actinomycetes</taxon>
        <taxon>Micromonosporales</taxon>
        <taxon>Micromonosporaceae</taxon>
        <taxon>Spirilliplanes</taxon>
    </lineage>
</organism>
<reference evidence="1" key="1">
    <citation type="submission" date="2021-01" db="EMBL/GenBank/DDBJ databases">
        <title>Whole genome shotgun sequence of Spirilliplanes yamanashiensis NBRC 15828.</title>
        <authorList>
            <person name="Komaki H."/>
            <person name="Tamura T."/>
        </authorList>
    </citation>
    <scope>NUCLEOTIDE SEQUENCE</scope>
    <source>
        <strain evidence="1">NBRC 15828</strain>
    </source>
</reference>
<name>A0A8J3YDG7_9ACTN</name>
<sequence>MQTPDGAWRVEIVRRGRSRWYRIVHGEDVVDWLSISAVERILDEAGVDRRLLIEAGPAA</sequence>
<dbReference type="Proteomes" id="UP000652013">
    <property type="component" value="Unassembled WGS sequence"/>
</dbReference>
<accession>A0A8J3YDG7</accession>
<evidence type="ECO:0000313" key="2">
    <source>
        <dbReference type="Proteomes" id="UP000652013"/>
    </source>
</evidence>
<gene>
    <name evidence="1" type="ORF">Sya03_50450</name>
</gene>
<proteinExistence type="predicted"/>
<comment type="caution">
    <text evidence="1">The sequence shown here is derived from an EMBL/GenBank/DDBJ whole genome shotgun (WGS) entry which is preliminary data.</text>
</comment>